<dbReference type="AlphaFoldDB" id="A0A4R8SLC7"/>
<dbReference type="InterPro" id="IPR032710">
    <property type="entry name" value="NTF2-like_dom_sf"/>
</dbReference>
<organism evidence="2 5">
    <name type="scientific">Mycobacteroides salmoniphilum</name>
    <dbReference type="NCBI Taxonomy" id="404941"/>
    <lineage>
        <taxon>Bacteria</taxon>
        <taxon>Bacillati</taxon>
        <taxon>Actinomycetota</taxon>
        <taxon>Actinomycetes</taxon>
        <taxon>Mycobacteriales</taxon>
        <taxon>Mycobacteriaceae</taxon>
        <taxon>Mycobacteroides</taxon>
    </lineage>
</organism>
<dbReference type="Proteomes" id="UP000295685">
    <property type="component" value="Unassembled WGS sequence"/>
</dbReference>
<keyword evidence="2" id="KW-0378">Hydrolase</keyword>
<dbReference type="InterPro" id="IPR037401">
    <property type="entry name" value="SnoaL-like"/>
</dbReference>
<accession>A0A4R8SLC7</accession>
<sequence>MFMTPSEITKDNTHTADDPGAVVRRFFEGWSVSKADALASFDEYFTPDTVWENVGLITTVGIEEAQALAENTPPGFETMKVKFIHLVAQGRYVFTERIDDFYSATGELLMSVRGAGVAEVKNGRIVAMREYFIPTENPTTPDTPTTGD</sequence>
<keyword evidence="4" id="KW-1185">Reference proteome</keyword>
<proteinExistence type="predicted"/>
<evidence type="ECO:0000313" key="2">
    <source>
        <dbReference type="EMBL" id="TDZ98528.1"/>
    </source>
</evidence>
<name>A0A4R8SLC7_9MYCO</name>
<dbReference type="Proteomes" id="UP000294844">
    <property type="component" value="Unassembled WGS sequence"/>
</dbReference>
<feature type="domain" description="SnoaL-like" evidence="1">
    <location>
        <begin position="23"/>
        <end position="127"/>
    </location>
</feature>
<reference evidence="4 5" key="1">
    <citation type="journal article" date="2019" name="Sci. Rep.">
        <title>Extended insight into the Mycobacterium chelonae-abscessus complex through whole genome sequencing of Mycobacterium salmoniphilum outbreak and Mycobacterium salmoniphilum-like strains.</title>
        <authorList>
            <person name="Behra P.R.K."/>
            <person name="Das S."/>
            <person name="Pettersson B.M.F."/>
            <person name="Shirreff L."/>
            <person name="DuCote T."/>
            <person name="Jacobsson K.G."/>
            <person name="Ennis D.G."/>
            <person name="Kirsebom L.A."/>
        </authorList>
    </citation>
    <scope>NUCLEOTIDE SEQUENCE [LARGE SCALE GENOMIC DNA]</scope>
    <source>
        <strain evidence="3 4">CCUG 60883</strain>
        <strain evidence="2 5">CCUG 60885</strain>
    </source>
</reference>
<evidence type="ECO:0000313" key="4">
    <source>
        <dbReference type="Proteomes" id="UP000294844"/>
    </source>
</evidence>
<dbReference type="EMBL" id="PECM01000009">
    <property type="protein sequence ID" value="TEA03058.1"/>
    <property type="molecule type" value="Genomic_DNA"/>
</dbReference>
<evidence type="ECO:0000313" key="5">
    <source>
        <dbReference type="Proteomes" id="UP000295685"/>
    </source>
</evidence>
<comment type="caution">
    <text evidence="2">The sequence shown here is derived from an EMBL/GenBank/DDBJ whole genome shotgun (WGS) entry which is preliminary data.</text>
</comment>
<evidence type="ECO:0000313" key="3">
    <source>
        <dbReference type="EMBL" id="TEA03058.1"/>
    </source>
</evidence>
<protein>
    <submittedName>
        <fullName evidence="2">Limonene-1,2-epoxide hydrolase catalytic domain</fullName>
    </submittedName>
</protein>
<gene>
    <name evidence="3" type="ORF">CCUG60883_03682</name>
    <name evidence="2" type="ORF">CCUG60885_00398</name>
</gene>
<dbReference type="Gene3D" id="3.10.450.50">
    <property type="match status" value="1"/>
</dbReference>
<dbReference type="SUPFAM" id="SSF54427">
    <property type="entry name" value="NTF2-like"/>
    <property type="match status" value="1"/>
</dbReference>
<evidence type="ECO:0000259" key="1">
    <source>
        <dbReference type="Pfam" id="PF12680"/>
    </source>
</evidence>
<dbReference type="Pfam" id="PF12680">
    <property type="entry name" value="SnoaL_2"/>
    <property type="match status" value="1"/>
</dbReference>
<dbReference type="EMBL" id="PECK01000001">
    <property type="protein sequence ID" value="TDZ98528.1"/>
    <property type="molecule type" value="Genomic_DNA"/>
</dbReference>
<dbReference type="GO" id="GO:0016787">
    <property type="term" value="F:hydrolase activity"/>
    <property type="evidence" value="ECO:0007669"/>
    <property type="project" value="UniProtKB-KW"/>
</dbReference>